<dbReference type="EMBL" id="JEMB01000771">
    <property type="protein sequence ID" value="KYF93968.1"/>
    <property type="molecule type" value="Genomic_DNA"/>
</dbReference>
<evidence type="ECO:0000259" key="10">
    <source>
        <dbReference type="Pfam" id="PF05572"/>
    </source>
</evidence>
<dbReference type="PANTHER" id="PTHR47466">
    <property type="match status" value="1"/>
</dbReference>
<dbReference type="AlphaFoldDB" id="A0A150SP17"/>
<dbReference type="Proteomes" id="UP000075635">
    <property type="component" value="Unassembled WGS sequence"/>
</dbReference>
<keyword evidence="4 9" id="KW-0732">Signal</keyword>
<dbReference type="PANTHER" id="PTHR47466:SF1">
    <property type="entry name" value="METALLOPROTEASE MEP1 (AFU_ORTHOLOGUE AFUA_1G07730)-RELATED"/>
    <property type="match status" value="1"/>
</dbReference>
<keyword evidence="2" id="KW-0645">Protease</keyword>
<name>A0A150SP17_SORCE</name>
<feature type="chain" id="PRO_5007568976" evidence="9">
    <location>
        <begin position="23"/>
        <end position="304"/>
    </location>
</feature>
<evidence type="ECO:0000256" key="1">
    <source>
        <dbReference type="ARBA" id="ARBA00008721"/>
    </source>
</evidence>
<keyword evidence="6" id="KW-0862">Zinc</keyword>
<proteinExistence type="inferred from homology"/>
<dbReference type="Pfam" id="PF05572">
    <property type="entry name" value="Peptidase_M43"/>
    <property type="match status" value="1"/>
</dbReference>
<evidence type="ECO:0000256" key="2">
    <source>
        <dbReference type="ARBA" id="ARBA00022670"/>
    </source>
</evidence>
<keyword evidence="5" id="KW-0378">Hydrolase</keyword>
<evidence type="ECO:0000256" key="8">
    <source>
        <dbReference type="ARBA" id="ARBA00023157"/>
    </source>
</evidence>
<organism evidence="11 12">
    <name type="scientific">Sorangium cellulosum</name>
    <name type="common">Polyangium cellulosum</name>
    <dbReference type="NCBI Taxonomy" id="56"/>
    <lineage>
        <taxon>Bacteria</taxon>
        <taxon>Pseudomonadati</taxon>
        <taxon>Myxococcota</taxon>
        <taxon>Polyangia</taxon>
        <taxon>Polyangiales</taxon>
        <taxon>Polyangiaceae</taxon>
        <taxon>Sorangium</taxon>
    </lineage>
</organism>
<dbReference type="CDD" id="cd04275">
    <property type="entry name" value="ZnMc_pappalysin_like"/>
    <property type="match status" value="1"/>
</dbReference>
<evidence type="ECO:0000256" key="6">
    <source>
        <dbReference type="ARBA" id="ARBA00022833"/>
    </source>
</evidence>
<protein>
    <submittedName>
        <fullName evidence="11">Peptidase</fullName>
    </submittedName>
</protein>
<comment type="similarity">
    <text evidence="1">Belongs to the peptidase M43B family.</text>
</comment>
<gene>
    <name evidence="11" type="ORF">BE17_06455</name>
</gene>
<feature type="signal peptide" evidence="9">
    <location>
        <begin position="1"/>
        <end position="22"/>
    </location>
</feature>
<reference evidence="11 12" key="1">
    <citation type="submission" date="2014-02" db="EMBL/GenBank/DDBJ databases">
        <title>The small core and large imbalanced accessory genome model reveals a collaborative survival strategy of Sorangium cellulosum strains in nature.</title>
        <authorList>
            <person name="Han K."/>
            <person name="Peng R."/>
            <person name="Blom J."/>
            <person name="Li Y.-Z."/>
        </authorList>
    </citation>
    <scope>NUCLEOTIDE SEQUENCE [LARGE SCALE GENOMIC DNA]</scope>
    <source>
        <strain evidence="11 12">So0011-07</strain>
    </source>
</reference>
<keyword evidence="7" id="KW-0482">Metalloprotease</keyword>
<dbReference type="InterPro" id="IPR008754">
    <property type="entry name" value="Peptidase_M43"/>
</dbReference>
<evidence type="ECO:0000256" key="9">
    <source>
        <dbReference type="SAM" id="SignalP"/>
    </source>
</evidence>
<keyword evidence="8" id="KW-1015">Disulfide bond</keyword>
<evidence type="ECO:0000313" key="11">
    <source>
        <dbReference type="EMBL" id="KYF93968.1"/>
    </source>
</evidence>
<dbReference type="Gene3D" id="3.40.390.10">
    <property type="entry name" value="Collagenase (Catalytic Domain)"/>
    <property type="match status" value="1"/>
</dbReference>
<evidence type="ECO:0000313" key="12">
    <source>
        <dbReference type="Proteomes" id="UP000075635"/>
    </source>
</evidence>
<evidence type="ECO:0000256" key="3">
    <source>
        <dbReference type="ARBA" id="ARBA00022723"/>
    </source>
</evidence>
<dbReference type="PROSITE" id="PS51257">
    <property type="entry name" value="PROKAR_LIPOPROTEIN"/>
    <property type="match status" value="1"/>
</dbReference>
<dbReference type="InterPro" id="IPR024079">
    <property type="entry name" value="MetalloPept_cat_dom_sf"/>
</dbReference>
<evidence type="ECO:0000256" key="4">
    <source>
        <dbReference type="ARBA" id="ARBA00022729"/>
    </source>
</evidence>
<feature type="domain" description="Peptidase M43 pregnancy-associated plasma-A" evidence="10">
    <location>
        <begin position="214"/>
        <end position="298"/>
    </location>
</feature>
<comment type="caution">
    <text evidence="11">The sequence shown here is derived from an EMBL/GenBank/DDBJ whole genome shotgun (WGS) entry which is preliminary data.</text>
</comment>
<dbReference type="SUPFAM" id="SSF55486">
    <property type="entry name" value="Metalloproteases ('zincins'), catalytic domain"/>
    <property type="match status" value="1"/>
</dbReference>
<dbReference type="GO" id="GO:0046872">
    <property type="term" value="F:metal ion binding"/>
    <property type="evidence" value="ECO:0007669"/>
    <property type="project" value="UniProtKB-KW"/>
</dbReference>
<evidence type="ECO:0000256" key="5">
    <source>
        <dbReference type="ARBA" id="ARBA00022801"/>
    </source>
</evidence>
<accession>A0A150SP17</accession>
<sequence>MRARTCAGVLALFVTAALSAAACSVDTSIPEEETPGAADVDPEEVEAAPAPLRRNCGTVDLSAAEREAVDLSVRSRLEAGFTAGTPVVIPVHVHVIRKGAGVANGDVTDTMIADQISVLNAAYAGTRFSFELASTDRTTDATWFTMGSGTTAERNAKRALRTGGPDHLNLYTANPGDGLLGWATFPSSYARNPTDDGVVVLHTSLPGGSAAPYNLGDTATHEIGHWLGLYHTFQGGCSKSGDSVADTAAEKAPVFGCPTRIPDTCNGGGPDPITNFMDYTDDACMNSFTAGQGDRMSAQWDLYR</sequence>
<dbReference type="GO" id="GO:0006508">
    <property type="term" value="P:proteolysis"/>
    <property type="evidence" value="ECO:0007669"/>
    <property type="project" value="UniProtKB-KW"/>
</dbReference>
<keyword evidence="3" id="KW-0479">Metal-binding</keyword>
<dbReference type="GO" id="GO:0008237">
    <property type="term" value="F:metallopeptidase activity"/>
    <property type="evidence" value="ECO:0007669"/>
    <property type="project" value="UniProtKB-KW"/>
</dbReference>
<evidence type="ECO:0000256" key="7">
    <source>
        <dbReference type="ARBA" id="ARBA00023049"/>
    </source>
</evidence>